<dbReference type="RefSeq" id="WP_235034257.1">
    <property type="nucleotide sequence ID" value="NZ_JASZZN010000006.1"/>
</dbReference>
<name>A0ABT7PGQ8_9BACT</name>
<evidence type="ECO:0000256" key="4">
    <source>
        <dbReference type="ARBA" id="ARBA00022837"/>
    </source>
</evidence>
<evidence type="ECO:0000259" key="5">
    <source>
        <dbReference type="Pfam" id="PF00884"/>
    </source>
</evidence>
<dbReference type="PROSITE" id="PS00523">
    <property type="entry name" value="SULFATASE_1"/>
    <property type="match status" value="1"/>
</dbReference>
<evidence type="ECO:0000313" key="7">
    <source>
        <dbReference type="Proteomes" id="UP001239462"/>
    </source>
</evidence>
<dbReference type="Gene3D" id="3.30.1120.10">
    <property type="match status" value="1"/>
</dbReference>
<dbReference type="PROSITE" id="PS00149">
    <property type="entry name" value="SULFATASE_2"/>
    <property type="match status" value="1"/>
</dbReference>
<keyword evidence="7" id="KW-1185">Reference proteome</keyword>
<dbReference type="InterPro" id="IPR024607">
    <property type="entry name" value="Sulfatase_CS"/>
</dbReference>
<reference evidence="6 7" key="1">
    <citation type="submission" date="2023-06" db="EMBL/GenBank/DDBJ databases">
        <title>Roseiconus lacunae JC819 isolated from Gulf of Mannar region, Tamil Nadu.</title>
        <authorList>
            <person name="Pk S."/>
            <person name="Ch S."/>
            <person name="Ch V.R."/>
        </authorList>
    </citation>
    <scope>NUCLEOTIDE SEQUENCE [LARGE SCALE GENOMIC DNA]</scope>
    <source>
        <strain evidence="6 7">JC819</strain>
    </source>
</reference>
<keyword evidence="4" id="KW-0106">Calcium</keyword>
<dbReference type="Proteomes" id="UP001239462">
    <property type="component" value="Unassembled WGS sequence"/>
</dbReference>
<dbReference type="Pfam" id="PF00884">
    <property type="entry name" value="Sulfatase"/>
    <property type="match status" value="1"/>
</dbReference>
<evidence type="ECO:0000256" key="1">
    <source>
        <dbReference type="ARBA" id="ARBA00008779"/>
    </source>
</evidence>
<sequence length="498" mass="54610">MVPTFKASLLGAIIHCMVITGQSVVAEQPNIVYVICDDLGYGDVRCLAPETSKIPTPHADRLASEGMIFTDAHSGSSVCSPTRYGIMTGRYSWRTRLQKGVVTGFAPSLIDADRMTVAGFLKEQGYATAVIGKWHLDFEYLDPKTGEAYKQKKHKIPPVGAKIPDGPIHRGFDYYHGFHHARNMKAVIEDDVVIEHDDEINMLPRLTRKAVEYIDSRSGKDAPFFLYLPLGSPHTPIVPTSEWQGKSGLGSYGDFVMQTDNVVGEVSKALSRNGMADDTLLIFTSDNGCSKAAGIPELAQQGHLVSAHMRGSKADIWDGGHRIPFIVRWPGKISSGSQCHQLICLTDLFATVADLVDKEIPHGTCEDSVSFLPALFGRSIESTRNGVIHHSVQGYFAYRTGKWKLSLAKGSGGWTSPKEGQVPEDAPVAQLYNLEADAGEQQNLYPTHASQAERLLRLLTEDVIRGRSTDGPESSNDVKKIVLWKNGDPNDSQFQSQE</sequence>
<gene>
    <name evidence="6" type="ORF">QTN89_09625</name>
</gene>
<comment type="similarity">
    <text evidence="1">Belongs to the sulfatase family.</text>
</comment>
<feature type="domain" description="Sulfatase N-terminal" evidence="5">
    <location>
        <begin position="29"/>
        <end position="357"/>
    </location>
</feature>
<dbReference type="Gene3D" id="3.40.720.10">
    <property type="entry name" value="Alkaline Phosphatase, subunit A"/>
    <property type="match status" value="1"/>
</dbReference>
<dbReference type="PANTHER" id="PTHR42693:SF53">
    <property type="entry name" value="ENDO-4-O-SULFATASE"/>
    <property type="match status" value="1"/>
</dbReference>
<evidence type="ECO:0000256" key="3">
    <source>
        <dbReference type="ARBA" id="ARBA00022801"/>
    </source>
</evidence>
<dbReference type="PANTHER" id="PTHR42693">
    <property type="entry name" value="ARYLSULFATASE FAMILY MEMBER"/>
    <property type="match status" value="1"/>
</dbReference>
<dbReference type="InterPro" id="IPR017850">
    <property type="entry name" value="Alkaline_phosphatase_core_sf"/>
</dbReference>
<accession>A0ABT7PGQ8</accession>
<dbReference type="EMBL" id="JASZZN010000006">
    <property type="protein sequence ID" value="MDM4015688.1"/>
    <property type="molecule type" value="Genomic_DNA"/>
</dbReference>
<dbReference type="InterPro" id="IPR000917">
    <property type="entry name" value="Sulfatase_N"/>
</dbReference>
<dbReference type="InterPro" id="IPR050738">
    <property type="entry name" value="Sulfatase"/>
</dbReference>
<evidence type="ECO:0000256" key="2">
    <source>
        <dbReference type="ARBA" id="ARBA00022723"/>
    </source>
</evidence>
<keyword evidence="2" id="KW-0479">Metal-binding</keyword>
<dbReference type="SUPFAM" id="SSF53649">
    <property type="entry name" value="Alkaline phosphatase-like"/>
    <property type="match status" value="1"/>
</dbReference>
<comment type="caution">
    <text evidence="6">The sequence shown here is derived from an EMBL/GenBank/DDBJ whole genome shotgun (WGS) entry which is preliminary data.</text>
</comment>
<keyword evidence="3" id="KW-0378">Hydrolase</keyword>
<evidence type="ECO:0000313" key="6">
    <source>
        <dbReference type="EMBL" id="MDM4015688.1"/>
    </source>
</evidence>
<organism evidence="6 7">
    <name type="scientific">Roseiconus lacunae</name>
    <dbReference type="NCBI Taxonomy" id="2605694"/>
    <lineage>
        <taxon>Bacteria</taxon>
        <taxon>Pseudomonadati</taxon>
        <taxon>Planctomycetota</taxon>
        <taxon>Planctomycetia</taxon>
        <taxon>Pirellulales</taxon>
        <taxon>Pirellulaceae</taxon>
        <taxon>Roseiconus</taxon>
    </lineage>
</organism>
<protein>
    <submittedName>
        <fullName evidence="6">Arylsulfatase</fullName>
    </submittedName>
</protein>
<dbReference type="CDD" id="cd16143">
    <property type="entry name" value="ARS_like"/>
    <property type="match status" value="1"/>
</dbReference>
<proteinExistence type="inferred from homology"/>